<comment type="caution">
    <text evidence="6">The sequence shown here is derived from an EMBL/GenBank/DDBJ whole genome shotgun (WGS) entry which is preliminary data.</text>
</comment>
<dbReference type="InterPro" id="IPR047640">
    <property type="entry name" value="RpiR-like"/>
</dbReference>
<evidence type="ECO:0000259" key="4">
    <source>
        <dbReference type="PROSITE" id="PS51071"/>
    </source>
</evidence>
<dbReference type="CDD" id="cd05013">
    <property type="entry name" value="SIS_RpiR"/>
    <property type="match status" value="1"/>
</dbReference>
<dbReference type="InterPro" id="IPR000281">
    <property type="entry name" value="HTH_RpiR"/>
</dbReference>
<dbReference type="InterPro" id="IPR046348">
    <property type="entry name" value="SIS_dom_sf"/>
</dbReference>
<feature type="domain" description="SIS" evidence="5">
    <location>
        <begin position="158"/>
        <end position="295"/>
    </location>
</feature>
<dbReference type="Gene3D" id="1.10.10.10">
    <property type="entry name" value="Winged helix-like DNA-binding domain superfamily/Winged helix DNA-binding domain"/>
    <property type="match status" value="1"/>
</dbReference>
<dbReference type="GO" id="GO:0003700">
    <property type="term" value="F:DNA-binding transcription factor activity"/>
    <property type="evidence" value="ECO:0007669"/>
    <property type="project" value="InterPro"/>
</dbReference>
<reference evidence="6 7" key="1">
    <citation type="submission" date="2018-03" db="EMBL/GenBank/DDBJ databases">
        <title>Genomic Encyclopedia of Archaeal and Bacterial Type Strains, Phase II (KMG-II): from individual species to whole genera.</title>
        <authorList>
            <person name="Goeker M."/>
        </authorList>
    </citation>
    <scope>NUCLEOTIDE SEQUENCE [LARGE SCALE GENOMIC DNA]</scope>
    <source>
        <strain evidence="6 7">DSM 100673</strain>
    </source>
</reference>
<sequence>MSATRFGTVVFAGQAKRSFVPSSIMNDTNVSNTVLSRLSDEWDDLTPEAQKVARYVLENPRDVGVSTVREIAEAAQVKPNTVVRMARQVGFEGYEDFREPFRDAIRRGDASFPDRARWLQDIRRQGELGGLYADMVTAALRNLEETFAGISEEQLRASAEAIWASRNVYTLGVGVNNSNARNFTYLASTGMVQFHAIPRPGSTPIDDIAFADGRDVLIAMTCRPYRREVIEAVALAREQGIKVVGISDSPASPIVRGADFGFVVAADTPQFFPSSVSTIAFLETLLSFVIASASPEIVERVETFHKRRHELGIYQEEAI</sequence>
<keyword evidence="7" id="KW-1185">Reference proteome</keyword>
<dbReference type="SUPFAM" id="SSF53697">
    <property type="entry name" value="SIS domain"/>
    <property type="match status" value="1"/>
</dbReference>
<protein>
    <submittedName>
        <fullName evidence="6">RpiR family transcriptional regulator</fullName>
    </submittedName>
</protein>
<keyword evidence="3" id="KW-0804">Transcription</keyword>
<proteinExistence type="predicted"/>
<dbReference type="Gene3D" id="3.40.50.10490">
    <property type="entry name" value="Glucose-6-phosphate isomerase like protein, domain 1"/>
    <property type="match status" value="1"/>
</dbReference>
<dbReference type="AlphaFoldDB" id="A0A2P8FK18"/>
<evidence type="ECO:0000313" key="6">
    <source>
        <dbReference type="EMBL" id="PSL22029.1"/>
    </source>
</evidence>
<dbReference type="Pfam" id="PF01418">
    <property type="entry name" value="HTH_6"/>
    <property type="match status" value="1"/>
</dbReference>
<dbReference type="Pfam" id="PF01380">
    <property type="entry name" value="SIS"/>
    <property type="match status" value="1"/>
</dbReference>
<dbReference type="PANTHER" id="PTHR30514:SF18">
    <property type="entry name" value="RPIR-FAMILY TRANSCRIPTIONAL REGULATOR"/>
    <property type="match status" value="1"/>
</dbReference>
<name>A0A2P8FK18_9RHOB</name>
<keyword evidence="2" id="KW-0238">DNA-binding</keyword>
<evidence type="ECO:0000256" key="3">
    <source>
        <dbReference type="ARBA" id="ARBA00023163"/>
    </source>
</evidence>
<dbReference type="GO" id="GO:0003677">
    <property type="term" value="F:DNA binding"/>
    <property type="evidence" value="ECO:0007669"/>
    <property type="project" value="UniProtKB-KW"/>
</dbReference>
<organism evidence="6 7">
    <name type="scientific">Shimia abyssi</name>
    <dbReference type="NCBI Taxonomy" id="1662395"/>
    <lineage>
        <taxon>Bacteria</taxon>
        <taxon>Pseudomonadati</taxon>
        <taxon>Pseudomonadota</taxon>
        <taxon>Alphaproteobacteria</taxon>
        <taxon>Rhodobacterales</taxon>
        <taxon>Roseobacteraceae</taxon>
    </lineage>
</organism>
<accession>A0A2P8FK18</accession>
<dbReference type="PANTHER" id="PTHR30514">
    <property type="entry name" value="GLUCOKINASE"/>
    <property type="match status" value="1"/>
</dbReference>
<evidence type="ECO:0000259" key="5">
    <source>
        <dbReference type="PROSITE" id="PS51464"/>
    </source>
</evidence>
<evidence type="ECO:0000256" key="2">
    <source>
        <dbReference type="ARBA" id="ARBA00023125"/>
    </source>
</evidence>
<dbReference type="InterPro" id="IPR009057">
    <property type="entry name" value="Homeodomain-like_sf"/>
</dbReference>
<keyword evidence="1" id="KW-0805">Transcription regulation</keyword>
<feature type="domain" description="HTH rpiR-type" evidence="4">
    <location>
        <begin position="32"/>
        <end position="108"/>
    </location>
</feature>
<evidence type="ECO:0000313" key="7">
    <source>
        <dbReference type="Proteomes" id="UP000240418"/>
    </source>
</evidence>
<evidence type="ECO:0000256" key="1">
    <source>
        <dbReference type="ARBA" id="ARBA00023015"/>
    </source>
</evidence>
<dbReference type="InterPro" id="IPR036388">
    <property type="entry name" value="WH-like_DNA-bd_sf"/>
</dbReference>
<dbReference type="InterPro" id="IPR001347">
    <property type="entry name" value="SIS_dom"/>
</dbReference>
<dbReference type="PROSITE" id="PS51071">
    <property type="entry name" value="HTH_RPIR"/>
    <property type="match status" value="1"/>
</dbReference>
<dbReference type="GO" id="GO:1901135">
    <property type="term" value="P:carbohydrate derivative metabolic process"/>
    <property type="evidence" value="ECO:0007669"/>
    <property type="project" value="InterPro"/>
</dbReference>
<dbReference type="GO" id="GO:0097367">
    <property type="term" value="F:carbohydrate derivative binding"/>
    <property type="evidence" value="ECO:0007669"/>
    <property type="project" value="InterPro"/>
</dbReference>
<gene>
    <name evidence="6" type="ORF">CLV88_101454</name>
</gene>
<dbReference type="PROSITE" id="PS51464">
    <property type="entry name" value="SIS"/>
    <property type="match status" value="1"/>
</dbReference>
<dbReference type="InterPro" id="IPR035472">
    <property type="entry name" value="RpiR-like_SIS"/>
</dbReference>
<dbReference type="EMBL" id="PYGJ01000001">
    <property type="protein sequence ID" value="PSL22029.1"/>
    <property type="molecule type" value="Genomic_DNA"/>
</dbReference>
<dbReference type="SUPFAM" id="SSF46689">
    <property type="entry name" value="Homeodomain-like"/>
    <property type="match status" value="1"/>
</dbReference>
<dbReference type="Proteomes" id="UP000240418">
    <property type="component" value="Unassembled WGS sequence"/>
</dbReference>